<feature type="transmembrane region" description="Helical" evidence="1">
    <location>
        <begin position="75"/>
        <end position="102"/>
    </location>
</feature>
<dbReference type="RefSeq" id="WP_124705836.1">
    <property type="nucleotide sequence ID" value="NZ_BGOW01000033.1"/>
</dbReference>
<dbReference type="OrthoDB" id="5297806at2"/>
<keyword evidence="1" id="KW-0472">Membrane</keyword>
<sequence length="137" mass="14740">MDLQNLAYALTQVIHNFGAVAVVGGAATALWLTPRQPVLERSLAWLVALAWAAQIISGVSLGAISYYYYGRFPDISGIATAALAIKITSAVIGFILAALYLSRAVRWPDATCRRIWQVLTGLGVIALTAAAFLRWFS</sequence>
<comment type="caution">
    <text evidence="2">The sequence shown here is derived from an EMBL/GenBank/DDBJ whole genome shotgun (WGS) entry which is preliminary data.</text>
</comment>
<keyword evidence="1" id="KW-1133">Transmembrane helix</keyword>
<protein>
    <recommendedName>
        <fullName evidence="4">Copper resistance protein D domain-containing protein</fullName>
    </recommendedName>
</protein>
<evidence type="ECO:0000313" key="2">
    <source>
        <dbReference type="EMBL" id="GCB02076.1"/>
    </source>
</evidence>
<evidence type="ECO:0000256" key="1">
    <source>
        <dbReference type="SAM" id="Phobius"/>
    </source>
</evidence>
<dbReference type="Proteomes" id="UP000286806">
    <property type="component" value="Unassembled WGS sequence"/>
</dbReference>
<feature type="transmembrane region" description="Helical" evidence="1">
    <location>
        <begin position="114"/>
        <end position="136"/>
    </location>
</feature>
<gene>
    <name evidence="2" type="ORF">SFMTTN_2893</name>
</gene>
<feature type="transmembrane region" description="Helical" evidence="1">
    <location>
        <begin position="6"/>
        <end position="32"/>
    </location>
</feature>
<evidence type="ECO:0000313" key="3">
    <source>
        <dbReference type="Proteomes" id="UP000286806"/>
    </source>
</evidence>
<keyword evidence="3" id="KW-1185">Reference proteome</keyword>
<feature type="transmembrane region" description="Helical" evidence="1">
    <location>
        <begin position="44"/>
        <end position="69"/>
    </location>
</feature>
<organism evidence="2 3">
    <name type="scientific">Sulfuriferula multivorans</name>
    <dbReference type="NCBI Taxonomy" id="1559896"/>
    <lineage>
        <taxon>Bacteria</taxon>
        <taxon>Pseudomonadati</taxon>
        <taxon>Pseudomonadota</taxon>
        <taxon>Betaproteobacteria</taxon>
        <taxon>Nitrosomonadales</taxon>
        <taxon>Sulfuricellaceae</taxon>
        <taxon>Sulfuriferula</taxon>
    </lineage>
</organism>
<dbReference type="EMBL" id="BGOW01000033">
    <property type="protein sequence ID" value="GCB02076.1"/>
    <property type="molecule type" value="Genomic_DNA"/>
</dbReference>
<accession>A0A401JZY9</accession>
<name>A0A401JZY9_9PROT</name>
<dbReference type="AlphaFoldDB" id="A0A401JZY9"/>
<evidence type="ECO:0008006" key="4">
    <source>
        <dbReference type="Google" id="ProtNLM"/>
    </source>
</evidence>
<reference evidence="2 3" key="1">
    <citation type="journal article" date="2019" name="Front. Microbiol.">
        <title>Genomes of Neutrophilic Sulfur-Oxidizing Chemolithoautotrophs Representing 9 Proteobacterial Species From 8 Genera.</title>
        <authorList>
            <person name="Watanabe T."/>
            <person name="Kojima H."/>
            <person name="Umezawa K."/>
            <person name="Hori C."/>
            <person name="Takasuka T.E."/>
            <person name="Kato Y."/>
            <person name="Fukui M."/>
        </authorList>
    </citation>
    <scope>NUCLEOTIDE SEQUENCE [LARGE SCALE GENOMIC DNA]</scope>
    <source>
        <strain evidence="2 3">TTN</strain>
    </source>
</reference>
<keyword evidence="1" id="KW-0812">Transmembrane</keyword>
<proteinExistence type="predicted"/>